<reference evidence="2 3" key="1">
    <citation type="submission" date="2024-09" db="EMBL/GenBank/DDBJ databases">
        <title>Rethinking Asexuality: The Enigmatic Case of Functional Sexual Genes in Lepraria (Stereocaulaceae).</title>
        <authorList>
            <person name="Doellman M."/>
            <person name="Sun Y."/>
            <person name="Barcenas-Pena A."/>
            <person name="Lumbsch H.T."/>
            <person name="Grewe F."/>
        </authorList>
    </citation>
    <scope>NUCLEOTIDE SEQUENCE [LARGE SCALE GENOMIC DNA]</scope>
    <source>
        <strain evidence="2 3">Mercado 3170</strain>
    </source>
</reference>
<feature type="region of interest" description="Disordered" evidence="1">
    <location>
        <begin position="1"/>
        <end position="26"/>
    </location>
</feature>
<dbReference type="EMBL" id="JBEFKJ010000011">
    <property type="protein sequence ID" value="KAL2043567.1"/>
    <property type="molecule type" value="Genomic_DNA"/>
</dbReference>
<evidence type="ECO:0000256" key="1">
    <source>
        <dbReference type="SAM" id="MobiDB-lite"/>
    </source>
</evidence>
<keyword evidence="3" id="KW-1185">Reference proteome</keyword>
<name>A0ABR4ACJ8_9LECA</name>
<protein>
    <submittedName>
        <fullName evidence="2">Uncharacterized protein</fullName>
    </submittedName>
</protein>
<comment type="caution">
    <text evidence="2">The sequence shown here is derived from an EMBL/GenBank/DDBJ whole genome shotgun (WGS) entry which is preliminary data.</text>
</comment>
<organism evidence="2 3">
    <name type="scientific">Stereocaulon virgatum</name>
    <dbReference type="NCBI Taxonomy" id="373712"/>
    <lineage>
        <taxon>Eukaryota</taxon>
        <taxon>Fungi</taxon>
        <taxon>Dikarya</taxon>
        <taxon>Ascomycota</taxon>
        <taxon>Pezizomycotina</taxon>
        <taxon>Lecanoromycetes</taxon>
        <taxon>OSLEUM clade</taxon>
        <taxon>Lecanoromycetidae</taxon>
        <taxon>Lecanorales</taxon>
        <taxon>Lecanorineae</taxon>
        <taxon>Stereocaulaceae</taxon>
        <taxon>Stereocaulon</taxon>
    </lineage>
</organism>
<feature type="compositionally biased region" description="Basic and acidic residues" evidence="1">
    <location>
        <begin position="17"/>
        <end position="26"/>
    </location>
</feature>
<evidence type="ECO:0000313" key="2">
    <source>
        <dbReference type="EMBL" id="KAL2043567.1"/>
    </source>
</evidence>
<proteinExistence type="predicted"/>
<gene>
    <name evidence="2" type="ORF">N7G274_003874</name>
</gene>
<dbReference type="Proteomes" id="UP001590950">
    <property type="component" value="Unassembled WGS sequence"/>
</dbReference>
<sequence>MFAGTIQQSSQPYADDPQDRESDREDEIQLFHRVQVKARRGFSWSPTDEYPFLYLTREHSVRLIIDHLMTTSRPITSKAAAVHSRRPFDQRLYYFEIEIMSGGYSDDGDG</sequence>
<evidence type="ECO:0000313" key="3">
    <source>
        <dbReference type="Proteomes" id="UP001590950"/>
    </source>
</evidence>
<accession>A0ABR4ACJ8</accession>
<feature type="compositionally biased region" description="Polar residues" evidence="1">
    <location>
        <begin position="1"/>
        <end position="12"/>
    </location>
</feature>